<evidence type="ECO:0000256" key="5">
    <source>
        <dbReference type="ARBA" id="ARBA00022840"/>
    </source>
</evidence>
<dbReference type="SUPFAM" id="SSF52788">
    <property type="entry name" value="Phosphotyrosine protein phosphatases I"/>
    <property type="match status" value="1"/>
</dbReference>
<comment type="pathway">
    <text evidence="6">Sulfur metabolism; hydrogen sulfide biosynthesis; sulfite from sulfate: step 2/3.</text>
</comment>
<dbReference type="SMART" id="SM00226">
    <property type="entry name" value="LMWPc"/>
    <property type="match status" value="1"/>
</dbReference>
<evidence type="ECO:0000313" key="10">
    <source>
        <dbReference type="Proteomes" id="UP001499979"/>
    </source>
</evidence>
<dbReference type="EMBL" id="BAAAJE010000012">
    <property type="protein sequence ID" value="GAA1145684.1"/>
    <property type="molecule type" value="Genomic_DNA"/>
</dbReference>
<dbReference type="RefSeq" id="WP_343907984.1">
    <property type="nucleotide sequence ID" value="NZ_BAAAJE010000012.1"/>
</dbReference>
<comment type="caution">
    <text evidence="9">The sequence shown here is derived from an EMBL/GenBank/DDBJ whole genome shotgun (WGS) entry which is preliminary data.</text>
</comment>
<name>A0ABN1UF02_9ACTN</name>
<feature type="binding site" evidence="6">
    <location>
        <begin position="229"/>
        <end position="236"/>
    </location>
    <ligand>
        <name>ATP</name>
        <dbReference type="ChEBI" id="CHEBI:30616"/>
    </ligand>
</feature>
<evidence type="ECO:0000256" key="7">
    <source>
        <dbReference type="SAM" id="MobiDB-lite"/>
    </source>
</evidence>
<dbReference type="Gene3D" id="3.40.50.2300">
    <property type="match status" value="1"/>
</dbReference>
<dbReference type="NCBIfam" id="NF003013">
    <property type="entry name" value="PRK03846.1"/>
    <property type="match status" value="1"/>
</dbReference>
<keyword evidence="3 6" id="KW-0808">Transferase</keyword>
<evidence type="ECO:0000256" key="6">
    <source>
        <dbReference type="HAMAP-Rule" id="MF_00065"/>
    </source>
</evidence>
<evidence type="ECO:0000313" key="9">
    <source>
        <dbReference type="EMBL" id="GAA1145684.1"/>
    </source>
</evidence>
<feature type="compositionally biased region" description="Low complexity" evidence="7">
    <location>
        <begin position="488"/>
        <end position="502"/>
    </location>
</feature>
<keyword evidence="6" id="KW-0597">Phosphoprotein</keyword>
<organism evidence="9 10">
    <name type="scientific">Nocardioides aquiterrae</name>
    <dbReference type="NCBI Taxonomy" id="203799"/>
    <lineage>
        <taxon>Bacteria</taxon>
        <taxon>Bacillati</taxon>
        <taxon>Actinomycetota</taxon>
        <taxon>Actinomycetes</taxon>
        <taxon>Propionibacteriales</taxon>
        <taxon>Nocardioidaceae</taxon>
        <taxon>Nocardioides</taxon>
    </lineage>
</organism>
<comment type="similarity">
    <text evidence="6">Belongs to the APS kinase family.</text>
</comment>
<feature type="domain" description="Phosphotyrosine protein phosphatase I" evidence="8">
    <location>
        <begin position="560"/>
        <end position="729"/>
    </location>
</feature>
<dbReference type="NCBIfam" id="TIGR00455">
    <property type="entry name" value="apsK"/>
    <property type="match status" value="1"/>
</dbReference>
<dbReference type="EC" id="2.7.1.25" evidence="2 6"/>
<evidence type="ECO:0000256" key="2">
    <source>
        <dbReference type="ARBA" id="ARBA00012121"/>
    </source>
</evidence>
<keyword evidence="6" id="KW-0418">Kinase</keyword>
<dbReference type="InterPro" id="IPR050512">
    <property type="entry name" value="Sulf_AdTrans/APS_kinase"/>
</dbReference>
<dbReference type="PANTHER" id="PTHR42700:SF1">
    <property type="entry name" value="SULFATE ADENYLYLTRANSFERASE"/>
    <property type="match status" value="1"/>
</dbReference>
<feature type="region of interest" description="Disordered" evidence="7">
    <location>
        <begin position="470"/>
        <end position="556"/>
    </location>
</feature>
<dbReference type="HAMAP" id="MF_00065">
    <property type="entry name" value="Adenylyl_sulf_kinase"/>
    <property type="match status" value="1"/>
</dbReference>
<protein>
    <recommendedName>
        <fullName evidence="2 6">Adenylyl-sulfate kinase</fullName>
        <ecNumber evidence="2 6">2.7.1.25</ecNumber>
    </recommendedName>
    <alternativeName>
        <fullName evidence="6">APS kinase</fullName>
    </alternativeName>
    <alternativeName>
        <fullName evidence="6">ATP adenosine-5'-phosphosulfate 3'-phosphotransferase</fullName>
    </alternativeName>
    <alternativeName>
        <fullName evidence="6">Adenosine-5'-phosphosulfate kinase</fullName>
    </alternativeName>
</protein>
<keyword evidence="4 6" id="KW-0547">Nucleotide-binding</keyword>
<keyword evidence="10" id="KW-1185">Reference proteome</keyword>
<comment type="catalytic activity">
    <reaction evidence="1 6">
        <text>adenosine 5'-phosphosulfate + ATP = 3'-phosphoadenylyl sulfate + ADP + H(+)</text>
        <dbReference type="Rhea" id="RHEA:24152"/>
        <dbReference type="ChEBI" id="CHEBI:15378"/>
        <dbReference type="ChEBI" id="CHEBI:30616"/>
        <dbReference type="ChEBI" id="CHEBI:58243"/>
        <dbReference type="ChEBI" id="CHEBI:58339"/>
        <dbReference type="ChEBI" id="CHEBI:456216"/>
        <dbReference type="EC" id="2.7.1.25"/>
    </reaction>
</comment>
<dbReference type="InterPro" id="IPR023485">
    <property type="entry name" value="Ptyr_pPase"/>
</dbReference>
<keyword evidence="5 6" id="KW-0067">ATP-binding</keyword>
<evidence type="ECO:0000259" key="8">
    <source>
        <dbReference type="SMART" id="SM00226"/>
    </source>
</evidence>
<reference evidence="9 10" key="1">
    <citation type="journal article" date="2019" name="Int. J. Syst. Evol. Microbiol.">
        <title>The Global Catalogue of Microorganisms (GCM) 10K type strain sequencing project: providing services to taxonomists for standard genome sequencing and annotation.</title>
        <authorList>
            <consortium name="The Broad Institute Genomics Platform"/>
            <consortium name="The Broad Institute Genome Sequencing Center for Infectious Disease"/>
            <person name="Wu L."/>
            <person name="Ma J."/>
        </authorList>
    </citation>
    <scope>NUCLEOTIDE SEQUENCE [LARGE SCALE GENOMIC DNA]</scope>
    <source>
        <strain evidence="9 10">JCM 11813</strain>
    </source>
</reference>
<proteinExistence type="inferred from homology"/>
<dbReference type="CDD" id="cd02027">
    <property type="entry name" value="APSK"/>
    <property type="match status" value="1"/>
</dbReference>
<comment type="caution">
    <text evidence="6">Lacks conserved residue(s) required for the propagation of feature annotation.</text>
</comment>
<evidence type="ECO:0000256" key="4">
    <source>
        <dbReference type="ARBA" id="ARBA00022741"/>
    </source>
</evidence>
<dbReference type="InterPro" id="IPR027417">
    <property type="entry name" value="P-loop_NTPase"/>
</dbReference>
<comment type="function">
    <text evidence="6">Catalyzes the synthesis of activated sulfate.</text>
</comment>
<dbReference type="Proteomes" id="UP001499979">
    <property type="component" value="Unassembled WGS sequence"/>
</dbReference>
<dbReference type="InterPro" id="IPR036196">
    <property type="entry name" value="Ptyr_pPase_sf"/>
</dbReference>
<dbReference type="Pfam" id="PF01583">
    <property type="entry name" value="APS_kinase"/>
    <property type="match status" value="1"/>
</dbReference>
<dbReference type="Gene3D" id="3.40.50.300">
    <property type="entry name" value="P-loop containing nucleotide triphosphate hydrolases"/>
    <property type="match status" value="1"/>
</dbReference>
<dbReference type="PANTHER" id="PTHR42700">
    <property type="entry name" value="SULFATE ADENYLYLTRANSFERASE"/>
    <property type="match status" value="1"/>
</dbReference>
<dbReference type="SUPFAM" id="SSF52540">
    <property type="entry name" value="P-loop containing nucleoside triphosphate hydrolases"/>
    <property type="match status" value="1"/>
</dbReference>
<dbReference type="Pfam" id="PF01451">
    <property type="entry name" value="LMWPc"/>
    <property type="match status" value="1"/>
</dbReference>
<evidence type="ECO:0000256" key="1">
    <source>
        <dbReference type="ARBA" id="ARBA00001823"/>
    </source>
</evidence>
<evidence type="ECO:0000256" key="3">
    <source>
        <dbReference type="ARBA" id="ARBA00022679"/>
    </source>
</evidence>
<dbReference type="InterPro" id="IPR059117">
    <property type="entry name" value="APS_kinase_dom"/>
</dbReference>
<sequence>MPPVPQHCPSPRELDDLELLVTGALVPTVVFNEPGSPVTLELPPEVAEAARAAGAVELVDPEGLPLAQVDVPGGTIEPLTHAQFGPFRDHYLTPVQTRERYAGRTFVPLVDALTQPQLTALATVGPVVLLPLVGHGTPDLSPVALIRATLAAASHLADAVVVAVPLASHGDPDVDHDLGVQVVANYAGDDPVVGVTDDPSGAFTPEIAAIVASDRPAPEEQGLVLFFTGLSGSGKSTLARALMDRLLEHGGRTLTSLDGDVVRRNLSAGLTFSKEDRETNIRRIGWVAAEISRHGGVAVCSPIAPFDATRQQVRAMVEQAGGAFFLVHVATPLEECERRDRKGLYAKARRGEIPEFTGISSPYEEPQDADVRVDTTGRTIEEALDDVLVALRDSGHLDLLTDPTPVVEEVAQQPSSPVVEEVAQQPSRNHPAPVVEVRGAPATTDPVVEVRGAPATSLETTPAADPVVEEVAQQPSRNHPTPVDEPVETPATPVVEPVETPAPAHPDQPADSGLDTLAGQERQEEQPQPVEKPSAGFQPRLRPTPPPPARTTAGGAEPPVRVLYICTANICRSPFMELYSRHVAGPHAGATFASAGTRGFDSRPMPPEMAATLTARGVPGVVQFRSRAFASDMIAHADLVLCAETAHRQFILDDHPATFRKVFTLGQFAEAVRSAPPMLWGRPLLEAVAERRGTANPDLDVPDPFGQGPEAAGAAAAKLEELLRVALPALTGSRKITS</sequence>
<gene>
    <name evidence="6" type="primary">cysC</name>
    <name evidence="9" type="ORF">GCM10009606_25950</name>
</gene>
<accession>A0ABN1UF02</accession>
<dbReference type="InterPro" id="IPR002891">
    <property type="entry name" value="APS"/>
</dbReference>